<feature type="region of interest" description="Disordered" evidence="1">
    <location>
        <begin position="133"/>
        <end position="173"/>
    </location>
</feature>
<dbReference type="PANTHER" id="PTHR33526">
    <property type="entry name" value="OS07G0123800 PROTEIN"/>
    <property type="match status" value="1"/>
</dbReference>
<reference evidence="2 4" key="1">
    <citation type="journal article" date="2018" name="Mol. Plant">
        <title>The genome of Artemisia annua provides insight into the evolution of Asteraceae family and artemisinin biosynthesis.</title>
        <authorList>
            <person name="Shen Q."/>
            <person name="Zhang L."/>
            <person name="Liao Z."/>
            <person name="Wang S."/>
            <person name="Yan T."/>
            <person name="Shi P."/>
            <person name="Liu M."/>
            <person name="Fu X."/>
            <person name="Pan Q."/>
            <person name="Wang Y."/>
            <person name="Lv Z."/>
            <person name="Lu X."/>
            <person name="Zhang F."/>
            <person name="Jiang W."/>
            <person name="Ma Y."/>
            <person name="Chen M."/>
            <person name="Hao X."/>
            <person name="Li L."/>
            <person name="Tang Y."/>
            <person name="Lv G."/>
            <person name="Zhou Y."/>
            <person name="Sun X."/>
            <person name="Brodelius P.E."/>
            <person name="Rose J.K.C."/>
            <person name="Tang K."/>
        </authorList>
    </citation>
    <scope>NUCLEOTIDE SEQUENCE [LARGE SCALE GENOMIC DNA]</scope>
    <source>
        <strain evidence="4">cv. Huhao1</strain>
        <tissue evidence="2">Leaf</tissue>
    </source>
</reference>
<dbReference type="Proteomes" id="UP000245207">
    <property type="component" value="Unassembled WGS sequence"/>
</dbReference>
<dbReference type="EMBL" id="PKPP01000488">
    <property type="protein sequence ID" value="PWA92146.1"/>
    <property type="molecule type" value="Genomic_DNA"/>
</dbReference>
<evidence type="ECO:0000313" key="4">
    <source>
        <dbReference type="Proteomes" id="UP000245207"/>
    </source>
</evidence>
<evidence type="ECO:0000313" key="3">
    <source>
        <dbReference type="EMBL" id="PWA92146.1"/>
    </source>
</evidence>
<protein>
    <submittedName>
        <fullName evidence="2">Uncharacterized protein</fullName>
    </submittedName>
</protein>
<dbReference type="PIRSF" id="PIRSF031279">
    <property type="entry name" value="UCP031279"/>
    <property type="match status" value="1"/>
</dbReference>
<keyword evidence="4" id="KW-1185">Reference proteome</keyword>
<dbReference type="AlphaFoldDB" id="A0A2U1LRM5"/>
<comment type="caution">
    <text evidence="2">The sequence shown here is derived from an EMBL/GenBank/DDBJ whole genome shotgun (WGS) entry which is preliminary data.</text>
</comment>
<dbReference type="PANTHER" id="PTHR33526:SF13">
    <property type="entry name" value="TYROSINE-PROTEIN PHOSPHATASE 3-LIKE"/>
    <property type="match status" value="1"/>
</dbReference>
<evidence type="ECO:0000313" key="2">
    <source>
        <dbReference type="EMBL" id="PWA51634.1"/>
    </source>
</evidence>
<feature type="compositionally biased region" description="Polar residues" evidence="1">
    <location>
        <begin position="161"/>
        <end position="173"/>
    </location>
</feature>
<gene>
    <name evidence="3" type="ORF">CTI12_AA081760</name>
    <name evidence="2" type="ORF">CTI12_AA463390</name>
</gene>
<dbReference type="EMBL" id="PKPP01008082">
    <property type="protein sequence ID" value="PWA51634.1"/>
    <property type="molecule type" value="Genomic_DNA"/>
</dbReference>
<dbReference type="STRING" id="35608.A0A2U1LRM5"/>
<feature type="compositionally biased region" description="Basic and acidic residues" evidence="1">
    <location>
        <begin position="144"/>
        <end position="154"/>
    </location>
</feature>
<dbReference type="InterPro" id="IPR016972">
    <property type="entry name" value="UCP031279"/>
</dbReference>
<dbReference type="OrthoDB" id="1679543at2759"/>
<accession>A0A2U1LRM5</accession>
<organism evidence="2 4">
    <name type="scientific">Artemisia annua</name>
    <name type="common">Sweet wormwood</name>
    <dbReference type="NCBI Taxonomy" id="35608"/>
    <lineage>
        <taxon>Eukaryota</taxon>
        <taxon>Viridiplantae</taxon>
        <taxon>Streptophyta</taxon>
        <taxon>Embryophyta</taxon>
        <taxon>Tracheophyta</taxon>
        <taxon>Spermatophyta</taxon>
        <taxon>Magnoliopsida</taxon>
        <taxon>eudicotyledons</taxon>
        <taxon>Gunneridae</taxon>
        <taxon>Pentapetalae</taxon>
        <taxon>asterids</taxon>
        <taxon>campanulids</taxon>
        <taxon>Asterales</taxon>
        <taxon>Asteraceae</taxon>
        <taxon>Asteroideae</taxon>
        <taxon>Anthemideae</taxon>
        <taxon>Artemisiinae</taxon>
        <taxon>Artemisia</taxon>
    </lineage>
</organism>
<evidence type="ECO:0000256" key="1">
    <source>
        <dbReference type="SAM" id="MobiDB-lite"/>
    </source>
</evidence>
<name>A0A2U1LRM5_ARTAN</name>
<proteinExistence type="predicted"/>
<sequence length="173" mass="19279">MRSKSMSHKNLLMRIITTPFRVLGKAKDFYVRSITDCSNGATYGMASMSSTQNPLSRSSSTSSYYSNASEDLRELIRANSTASMRDVNISRSDLDMCIKQHMMNKQSSSLPVMGSKRVPRSVSVGMARIDEDAPVSSFRDDEELGRKAKSDHMMFPRSKSHAVSSSAKINRYS</sequence>